<comment type="similarity">
    <text evidence="1">Belongs to the histone deacetylase family.</text>
</comment>
<evidence type="ECO:0000256" key="1">
    <source>
        <dbReference type="ARBA" id="ARBA00005947"/>
    </source>
</evidence>
<evidence type="ECO:0000313" key="4">
    <source>
        <dbReference type="EMBL" id="QOY87824.1"/>
    </source>
</evidence>
<dbReference type="InterPro" id="IPR023801">
    <property type="entry name" value="His_deacetylse_dom"/>
</dbReference>
<name>A0A7S7NR76_PALFE</name>
<evidence type="ECO:0000313" key="5">
    <source>
        <dbReference type="Proteomes" id="UP000593892"/>
    </source>
</evidence>
<feature type="domain" description="Histone deacetylase" evidence="3">
    <location>
        <begin position="3"/>
        <end position="264"/>
    </location>
</feature>
<accession>A0A7S7NR76</accession>
<dbReference type="PANTHER" id="PTHR10625">
    <property type="entry name" value="HISTONE DEACETYLASE HDAC1-RELATED"/>
    <property type="match status" value="1"/>
</dbReference>
<protein>
    <submittedName>
        <fullName evidence="4">Histone deacetylase</fullName>
    </submittedName>
</protein>
<dbReference type="Proteomes" id="UP000593892">
    <property type="component" value="Chromosome"/>
</dbReference>
<dbReference type="GO" id="GO:0040029">
    <property type="term" value="P:epigenetic regulation of gene expression"/>
    <property type="evidence" value="ECO:0007669"/>
    <property type="project" value="TreeGrafter"/>
</dbReference>
<dbReference type="SUPFAM" id="SSF52768">
    <property type="entry name" value="Arginase/deacetylase"/>
    <property type="match status" value="1"/>
</dbReference>
<keyword evidence="2" id="KW-0378">Hydrolase</keyword>
<dbReference type="PRINTS" id="PR01270">
    <property type="entry name" value="HDASUPER"/>
</dbReference>
<dbReference type="RefSeq" id="WP_194449491.1">
    <property type="nucleotide sequence ID" value="NZ_CP063849.1"/>
</dbReference>
<dbReference type="KEGG" id="pfer:IRI77_34645"/>
<dbReference type="InterPro" id="IPR000286">
    <property type="entry name" value="HDACs"/>
</dbReference>
<dbReference type="Gene3D" id="3.40.800.20">
    <property type="entry name" value="Histone deacetylase domain"/>
    <property type="match status" value="1"/>
</dbReference>
<organism evidence="4 5">
    <name type="scientific">Paludibaculum fermentans</name>
    <dbReference type="NCBI Taxonomy" id="1473598"/>
    <lineage>
        <taxon>Bacteria</taxon>
        <taxon>Pseudomonadati</taxon>
        <taxon>Acidobacteriota</taxon>
        <taxon>Terriglobia</taxon>
        <taxon>Bryobacterales</taxon>
        <taxon>Bryobacteraceae</taxon>
        <taxon>Paludibaculum</taxon>
    </lineage>
</organism>
<dbReference type="GO" id="GO:0016787">
    <property type="term" value="F:hydrolase activity"/>
    <property type="evidence" value="ECO:0007669"/>
    <property type="project" value="UniProtKB-KW"/>
</dbReference>
<dbReference type="AlphaFoldDB" id="A0A7S7NR76"/>
<proteinExistence type="inferred from homology"/>
<dbReference type="PANTHER" id="PTHR10625:SF19">
    <property type="entry name" value="HISTONE DEACETYLASE 12"/>
    <property type="match status" value="1"/>
</dbReference>
<dbReference type="InterPro" id="IPR044150">
    <property type="entry name" value="HDAC_classIV"/>
</dbReference>
<dbReference type="CDD" id="cd09993">
    <property type="entry name" value="HDAC_classIV"/>
    <property type="match status" value="1"/>
</dbReference>
<evidence type="ECO:0000259" key="3">
    <source>
        <dbReference type="Pfam" id="PF00850"/>
    </source>
</evidence>
<dbReference type="Pfam" id="PF00850">
    <property type="entry name" value="Hist_deacetyl"/>
    <property type="match status" value="1"/>
</dbReference>
<gene>
    <name evidence="4" type="ORF">IRI77_34645</name>
</gene>
<dbReference type="GO" id="GO:0004407">
    <property type="term" value="F:histone deacetylase activity"/>
    <property type="evidence" value="ECO:0007669"/>
    <property type="project" value="InterPro"/>
</dbReference>
<dbReference type="InterPro" id="IPR023696">
    <property type="entry name" value="Ureohydrolase_dom_sf"/>
</dbReference>
<evidence type="ECO:0000256" key="2">
    <source>
        <dbReference type="ARBA" id="ARBA00022801"/>
    </source>
</evidence>
<keyword evidence="5" id="KW-1185">Reference proteome</keyword>
<reference evidence="4 5" key="1">
    <citation type="submission" date="2020-10" db="EMBL/GenBank/DDBJ databases">
        <title>Complete genome sequence of Paludibaculum fermentans P105T, a facultatively anaerobic acidobacterium capable of dissimilatory Fe(III) reduction.</title>
        <authorList>
            <person name="Dedysh S.N."/>
            <person name="Beletsky A.V."/>
            <person name="Kulichevskaya I.S."/>
            <person name="Mardanov A.V."/>
            <person name="Ravin N.V."/>
        </authorList>
    </citation>
    <scope>NUCLEOTIDE SEQUENCE [LARGE SCALE GENOMIC DNA]</scope>
    <source>
        <strain evidence="4 5">P105</strain>
    </source>
</reference>
<dbReference type="InterPro" id="IPR037138">
    <property type="entry name" value="His_deacetylse_dom_sf"/>
</dbReference>
<dbReference type="EMBL" id="CP063849">
    <property type="protein sequence ID" value="QOY87824.1"/>
    <property type="molecule type" value="Genomic_DNA"/>
</dbReference>
<sequence>MPKYRMVRDRLERTGVFTFQCAEPATAEVVALAHDAAYVQQIVDGSLPPAAIRRIGFPWSPALVLRSLASVGGTLSASNDALERGWGGNLAGGTHHAFRAEGSGYCVFNDMAVAIQSLRKEGRLRRAAIVDLDVHQGDGTALIFEGDEDVFTLSIHGEKNFPFRKQRSRIDLALPDGTGDEEYLRTLDEVLPRVLEFRPEIIFYQSGVDALDTDTLGRLNLSLAGLSARDGIVMRAVHAAGIPFVITLGGGYSNPLERTAEAHANTFLNAFSVFSKPSR</sequence>